<dbReference type="Proteomes" id="UP000197065">
    <property type="component" value="Unassembled WGS sequence"/>
</dbReference>
<name>A0A212QTE0_9PROT</name>
<dbReference type="GO" id="GO:0043565">
    <property type="term" value="F:sequence-specific DNA binding"/>
    <property type="evidence" value="ECO:0007669"/>
    <property type="project" value="TreeGrafter"/>
</dbReference>
<proteinExistence type="inferred from homology"/>
<dbReference type="EMBL" id="FYEH01000003">
    <property type="protein sequence ID" value="SNB62900.1"/>
    <property type="molecule type" value="Genomic_DNA"/>
</dbReference>
<feature type="domain" description="HTH lysR-type" evidence="5">
    <location>
        <begin position="7"/>
        <end position="64"/>
    </location>
</feature>
<dbReference type="Pfam" id="PF00126">
    <property type="entry name" value="HTH_1"/>
    <property type="match status" value="1"/>
</dbReference>
<sequence>MTLNRLPPLNSLRAFLAAARYTSFVKAGDELGVTPAAISQQVKQLEAALSVELFERMPRGLVLTESARAAMPELEKAFAHLARAVTDLQGASIAGPLIVSVIPSFAARWLVPRIAHFIAGYPDIELTLKAEIRNVEFSREDVDIGIRYGRGIYPGLETRLLLTEEVFPVCAPALMNAQKPLRRLDDLRHHVLLHDRTLSGDEPSLTWRAWLQGNDIQDFDATRGPGFTDATMMIDAAARGAGIALGRSALVADDLASGRLVRPFPIQRPAEYAYYAVTPEGASRQPRVRLFISWLEEQATISRNITAI</sequence>
<keyword evidence="7" id="KW-1185">Reference proteome</keyword>
<dbReference type="InterPro" id="IPR036388">
    <property type="entry name" value="WH-like_DNA-bd_sf"/>
</dbReference>
<evidence type="ECO:0000256" key="4">
    <source>
        <dbReference type="ARBA" id="ARBA00023163"/>
    </source>
</evidence>
<dbReference type="PRINTS" id="PR00039">
    <property type="entry name" value="HTHLYSR"/>
</dbReference>
<evidence type="ECO:0000256" key="1">
    <source>
        <dbReference type="ARBA" id="ARBA00009437"/>
    </source>
</evidence>
<dbReference type="GO" id="GO:0003700">
    <property type="term" value="F:DNA-binding transcription factor activity"/>
    <property type="evidence" value="ECO:0007669"/>
    <property type="project" value="InterPro"/>
</dbReference>
<accession>A0A212QTE0</accession>
<dbReference type="InterPro" id="IPR058163">
    <property type="entry name" value="LysR-type_TF_proteobact-type"/>
</dbReference>
<keyword evidence="4" id="KW-0804">Transcription</keyword>
<dbReference type="Gene3D" id="1.10.10.10">
    <property type="entry name" value="Winged helix-like DNA-binding domain superfamily/Winged helix DNA-binding domain"/>
    <property type="match status" value="1"/>
</dbReference>
<reference evidence="6 7" key="1">
    <citation type="submission" date="2017-06" db="EMBL/GenBank/DDBJ databases">
        <authorList>
            <person name="Kim H.J."/>
            <person name="Triplett B.A."/>
        </authorList>
    </citation>
    <scope>NUCLEOTIDE SEQUENCE [LARGE SCALE GENOMIC DNA]</scope>
    <source>
        <strain evidence="6 7">B29T1</strain>
    </source>
</reference>
<dbReference type="CDD" id="cd08432">
    <property type="entry name" value="PBP2_GcdR_TrpI_HvrB_AmpR_like"/>
    <property type="match status" value="1"/>
</dbReference>
<dbReference type="Pfam" id="PF03466">
    <property type="entry name" value="LysR_substrate"/>
    <property type="match status" value="1"/>
</dbReference>
<evidence type="ECO:0000313" key="7">
    <source>
        <dbReference type="Proteomes" id="UP000197065"/>
    </source>
</evidence>
<dbReference type="PANTHER" id="PTHR30537">
    <property type="entry name" value="HTH-TYPE TRANSCRIPTIONAL REGULATOR"/>
    <property type="match status" value="1"/>
</dbReference>
<keyword evidence="2" id="KW-0805">Transcription regulation</keyword>
<dbReference type="PANTHER" id="PTHR30537:SF26">
    <property type="entry name" value="GLYCINE CLEAVAGE SYSTEM TRANSCRIPTIONAL ACTIVATOR"/>
    <property type="match status" value="1"/>
</dbReference>
<dbReference type="InterPro" id="IPR000847">
    <property type="entry name" value="LysR_HTH_N"/>
</dbReference>
<evidence type="ECO:0000256" key="3">
    <source>
        <dbReference type="ARBA" id="ARBA00023125"/>
    </source>
</evidence>
<evidence type="ECO:0000313" key="6">
    <source>
        <dbReference type="EMBL" id="SNB62900.1"/>
    </source>
</evidence>
<dbReference type="FunFam" id="3.40.190.10:FF:000017">
    <property type="entry name" value="Glycine cleavage system transcriptional activator"/>
    <property type="match status" value="1"/>
</dbReference>
<dbReference type="OrthoDB" id="9794694at2"/>
<keyword evidence="3" id="KW-0238">DNA-binding</keyword>
<comment type="similarity">
    <text evidence="1">Belongs to the LysR transcriptional regulatory family.</text>
</comment>
<dbReference type="Gene3D" id="3.40.190.10">
    <property type="entry name" value="Periplasmic binding protein-like II"/>
    <property type="match status" value="2"/>
</dbReference>
<evidence type="ECO:0000259" key="5">
    <source>
        <dbReference type="PROSITE" id="PS50931"/>
    </source>
</evidence>
<organism evidence="6 7">
    <name type="scientific">Arboricoccus pini</name>
    <dbReference type="NCBI Taxonomy" id="1963835"/>
    <lineage>
        <taxon>Bacteria</taxon>
        <taxon>Pseudomonadati</taxon>
        <taxon>Pseudomonadota</taxon>
        <taxon>Alphaproteobacteria</taxon>
        <taxon>Geminicoccales</taxon>
        <taxon>Geminicoccaceae</taxon>
        <taxon>Arboricoccus</taxon>
    </lineage>
</organism>
<dbReference type="InterPro" id="IPR005119">
    <property type="entry name" value="LysR_subst-bd"/>
</dbReference>
<dbReference type="GO" id="GO:0006351">
    <property type="term" value="P:DNA-templated transcription"/>
    <property type="evidence" value="ECO:0007669"/>
    <property type="project" value="TreeGrafter"/>
</dbReference>
<dbReference type="SUPFAM" id="SSF46785">
    <property type="entry name" value="Winged helix' DNA-binding domain"/>
    <property type="match status" value="1"/>
</dbReference>
<dbReference type="SUPFAM" id="SSF53850">
    <property type="entry name" value="Periplasmic binding protein-like II"/>
    <property type="match status" value="1"/>
</dbReference>
<dbReference type="RefSeq" id="WP_088560442.1">
    <property type="nucleotide sequence ID" value="NZ_FYEH01000003.1"/>
</dbReference>
<dbReference type="PROSITE" id="PS50931">
    <property type="entry name" value="HTH_LYSR"/>
    <property type="match status" value="1"/>
</dbReference>
<dbReference type="InterPro" id="IPR036390">
    <property type="entry name" value="WH_DNA-bd_sf"/>
</dbReference>
<dbReference type="NCBIfam" id="NF008352">
    <property type="entry name" value="PRK11139.1"/>
    <property type="match status" value="1"/>
</dbReference>
<evidence type="ECO:0000256" key="2">
    <source>
        <dbReference type="ARBA" id="ARBA00023015"/>
    </source>
</evidence>
<gene>
    <name evidence="6" type="ORF">SAMN07250955_103208</name>
</gene>
<protein>
    <submittedName>
        <fullName evidence="6">Transcriptional regulator, LysR family</fullName>
    </submittedName>
</protein>
<dbReference type="AlphaFoldDB" id="A0A212QTE0"/>